<evidence type="ECO:0000256" key="5">
    <source>
        <dbReference type="ARBA" id="ARBA00022824"/>
    </source>
</evidence>
<keyword evidence="9" id="KW-1185">Reference proteome</keyword>
<evidence type="ECO:0000256" key="2">
    <source>
        <dbReference type="ARBA" id="ARBA00011068"/>
    </source>
</evidence>
<evidence type="ECO:0000256" key="7">
    <source>
        <dbReference type="SAM" id="MobiDB-lite"/>
    </source>
</evidence>
<accession>A0AAV4USQ6</accession>
<evidence type="ECO:0000256" key="3">
    <source>
        <dbReference type="ARBA" id="ARBA00022687"/>
    </source>
</evidence>
<keyword evidence="4" id="KW-0732">Signal</keyword>
<evidence type="ECO:0000256" key="6">
    <source>
        <dbReference type="ARBA" id="ARBA00023186"/>
    </source>
</evidence>
<keyword evidence="3" id="KW-0879">Wnt signaling pathway</keyword>
<dbReference type="PANTHER" id="PTHR17600">
    <property type="entry name" value="MESODERM DEVELOPMENT CANDIDATE 2"/>
    <property type="match status" value="1"/>
</dbReference>
<dbReference type="GO" id="GO:0006457">
    <property type="term" value="P:protein folding"/>
    <property type="evidence" value="ECO:0007669"/>
    <property type="project" value="InterPro"/>
</dbReference>
<feature type="non-terminal residue" evidence="8">
    <location>
        <position position="109"/>
    </location>
</feature>
<dbReference type="EMBL" id="BPLR01013401">
    <property type="protein sequence ID" value="GIY60936.1"/>
    <property type="molecule type" value="Genomic_DNA"/>
</dbReference>
<evidence type="ECO:0000313" key="9">
    <source>
        <dbReference type="Proteomes" id="UP001054945"/>
    </source>
</evidence>
<feature type="compositionally biased region" description="Acidic residues" evidence="7">
    <location>
        <begin position="56"/>
        <end position="69"/>
    </location>
</feature>
<gene>
    <name evidence="8" type="primary">boca</name>
    <name evidence="8" type="ORF">CEXT_362521</name>
</gene>
<sequence length="109" mass="12621">MKEKDIAYPSSSKRQPTVISVKEICCKKADQKEKPDWAKKDIRDYTDADLERLYDQWEEDDEPLEEDELPEHLRPPPKLDLSNLSGAKPEELLQMSKKGKTLMAFITVS</sequence>
<protein>
    <submittedName>
        <fullName evidence="8">LDLR chaperone boca</fullName>
    </submittedName>
</protein>
<evidence type="ECO:0000313" key="8">
    <source>
        <dbReference type="EMBL" id="GIY60936.1"/>
    </source>
</evidence>
<dbReference type="Pfam" id="PF10185">
    <property type="entry name" value="Mesd"/>
    <property type="match status" value="1"/>
</dbReference>
<organism evidence="8 9">
    <name type="scientific">Caerostris extrusa</name>
    <name type="common">Bark spider</name>
    <name type="synonym">Caerostris bankana</name>
    <dbReference type="NCBI Taxonomy" id="172846"/>
    <lineage>
        <taxon>Eukaryota</taxon>
        <taxon>Metazoa</taxon>
        <taxon>Ecdysozoa</taxon>
        <taxon>Arthropoda</taxon>
        <taxon>Chelicerata</taxon>
        <taxon>Arachnida</taxon>
        <taxon>Araneae</taxon>
        <taxon>Araneomorphae</taxon>
        <taxon>Entelegynae</taxon>
        <taxon>Araneoidea</taxon>
        <taxon>Araneidae</taxon>
        <taxon>Caerostris</taxon>
    </lineage>
</organism>
<dbReference type="GO" id="GO:0005783">
    <property type="term" value="C:endoplasmic reticulum"/>
    <property type="evidence" value="ECO:0007669"/>
    <property type="project" value="UniProtKB-SubCell"/>
</dbReference>
<comment type="caution">
    <text evidence="8">The sequence shown here is derived from an EMBL/GenBank/DDBJ whole genome shotgun (WGS) entry which is preliminary data.</text>
</comment>
<evidence type="ECO:0000256" key="4">
    <source>
        <dbReference type="ARBA" id="ARBA00022729"/>
    </source>
</evidence>
<dbReference type="AlphaFoldDB" id="A0AAV4USQ6"/>
<evidence type="ECO:0000256" key="1">
    <source>
        <dbReference type="ARBA" id="ARBA00004240"/>
    </source>
</evidence>
<dbReference type="PANTHER" id="PTHR17600:SF2">
    <property type="entry name" value="LRP CHAPERONE MESD"/>
    <property type="match status" value="1"/>
</dbReference>
<dbReference type="Proteomes" id="UP001054945">
    <property type="component" value="Unassembled WGS sequence"/>
</dbReference>
<proteinExistence type="inferred from homology"/>
<dbReference type="InterPro" id="IPR019330">
    <property type="entry name" value="MESD"/>
</dbReference>
<comment type="similarity">
    <text evidence="2">Belongs to the MESD family.</text>
</comment>
<comment type="subcellular location">
    <subcellularLocation>
        <location evidence="1">Endoplasmic reticulum</location>
    </subcellularLocation>
</comment>
<keyword evidence="6" id="KW-0143">Chaperone</keyword>
<dbReference type="Gene3D" id="6.10.250.640">
    <property type="match status" value="1"/>
</dbReference>
<reference evidence="8 9" key="1">
    <citation type="submission" date="2021-06" db="EMBL/GenBank/DDBJ databases">
        <title>Caerostris extrusa draft genome.</title>
        <authorList>
            <person name="Kono N."/>
            <person name="Arakawa K."/>
        </authorList>
    </citation>
    <scope>NUCLEOTIDE SEQUENCE [LARGE SCALE GENOMIC DNA]</scope>
</reference>
<name>A0AAV4USQ6_CAEEX</name>
<dbReference type="GO" id="GO:0016055">
    <property type="term" value="P:Wnt signaling pathway"/>
    <property type="evidence" value="ECO:0007669"/>
    <property type="project" value="UniProtKB-KW"/>
</dbReference>
<keyword evidence="5" id="KW-0256">Endoplasmic reticulum</keyword>
<feature type="region of interest" description="Disordered" evidence="7">
    <location>
        <begin position="56"/>
        <end position="87"/>
    </location>
</feature>